<proteinExistence type="inferred from homology"/>
<accession>A0ABU2LVQ6</accession>
<protein>
    <submittedName>
        <fullName evidence="6">BTAD domain-containing putative transcriptional regulator</fullName>
    </submittedName>
</protein>
<sequence>MTGMEFQLLGDVAVRDGSGRALPVPGVRVRALLALLLLHAPFAVSAGRILDELWADATAKDPAAALHTAVAKLRRALRATPPGPLLTGPAGYRIDLSGHSFDVADFEDELARARALDDPAARAAALRGALDRWPGSPLAGLPDLPFVTAERSRLAELRLAALEDGADSELAADPGPEHAAALAGVLRTAARRHPDRERLHALLVHALRASGRQAEALATYREVRAALRDRLGIEPGPELRAAQRAVLGDSARRARPAPRSSTAFLGRRTELARLTAGLTAARLTTVTGTPGVGKTALAHAAADAEQHRGAAVFRVDLVPCPPGELPWTVAEALGIDPGAAPPHLLFERLLPALGRGSRPLLLLDNCEHLRAEAADLTARLLAACPELRVLATSREPLGVPGEARFELSPMTAADAVRLFHDRLGRLSPSAARAAATPDVDAVCAAVDRVPLGIELVAPKATTSPLPEIARRLRAHGAVPGALRAAIELGYRRLTDPERAVLRAVSVFTAPFPTEAAEAVTGLPDTPAALARLAETSLLLFDPATARYRMLLPLRHFARAELARHDEEPAVRHRHARWVAALADHTADLMRGPTSRAAFATLRSVFAEVSACLDRLADGDPGQRRLAGRITTRLALYWLLSGRRAEGHRRLTDALAAADPDAPWYPEALAWCGWLGVNLHAADADADLLRRAVTAAVERTDPAATTLVGALALTAHVRQDRLAEARETADRTATALDERRHRWETGIWHLFHGELQVAEGSPRAALDSATLAGDLLADIDPHSTATADLVAGMAHERLGERAAAVRRWQRARRELAGLGADHEASYATAVLACAAVGDARWADAAALADELAGYARTSGEHFLLGKTATVRALLARRAHRDHDLAERLHRTAIEHYEADNRPECVAHELALLGAVAAERGEPVVARVRWERALRTADRSGRAHARVLPLRGLAALPDQPAAAHDLARALREAPPPRMTECPVHLTVADDAAPL</sequence>
<dbReference type="Gene3D" id="1.10.10.10">
    <property type="entry name" value="Winged helix-like DNA-binding domain superfamily/Winged helix DNA-binding domain"/>
    <property type="match status" value="1"/>
</dbReference>
<dbReference type="Proteomes" id="UP001183420">
    <property type="component" value="Unassembled WGS sequence"/>
</dbReference>
<keyword evidence="7" id="KW-1185">Reference proteome</keyword>
<reference evidence="7" key="1">
    <citation type="submission" date="2023-07" db="EMBL/GenBank/DDBJ databases">
        <title>30 novel species of actinomycetes from the DSMZ collection.</title>
        <authorList>
            <person name="Nouioui I."/>
        </authorList>
    </citation>
    <scope>NUCLEOTIDE SEQUENCE [LARGE SCALE GENOMIC DNA]</scope>
    <source>
        <strain evidence="7">DSM 44918</strain>
    </source>
</reference>
<dbReference type="SUPFAM" id="SSF52540">
    <property type="entry name" value="P-loop containing nucleoside triphosphate hydrolases"/>
    <property type="match status" value="1"/>
</dbReference>
<evidence type="ECO:0000259" key="5">
    <source>
        <dbReference type="PROSITE" id="PS51755"/>
    </source>
</evidence>
<dbReference type="SMART" id="SM01043">
    <property type="entry name" value="BTAD"/>
    <property type="match status" value="1"/>
</dbReference>
<dbReference type="PROSITE" id="PS51755">
    <property type="entry name" value="OMPR_PHOB"/>
    <property type="match status" value="1"/>
</dbReference>
<dbReference type="SMART" id="SM00862">
    <property type="entry name" value="Trans_reg_C"/>
    <property type="match status" value="1"/>
</dbReference>
<dbReference type="SUPFAM" id="SSF46894">
    <property type="entry name" value="C-terminal effector domain of the bipartite response regulators"/>
    <property type="match status" value="1"/>
</dbReference>
<dbReference type="CDD" id="cd15831">
    <property type="entry name" value="BTAD"/>
    <property type="match status" value="1"/>
</dbReference>
<dbReference type="InterPro" id="IPR005158">
    <property type="entry name" value="BTAD"/>
</dbReference>
<evidence type="ECO:0000256" key="3">
    <source>
        <dbReference type="ARBA" id="ARBA00023125"/>
    </source>
</evidence>
<keyword evidence="3 4" id="KW-0238">DNA-binding</keyword>
<name>A0ABU2LVQ6_9ACTN</name>
<comment type="similarity">
    <text evidence="1">Belongs to the AfsR/DnrI/RedD regulatory family.</text>
</comment>
<evidence type="ECO:0000256" key="2">
    <source>
        <dbReference type="ARBA" id="ARBA00023012"/>
    </source>
</evidence>
<dbReference type="PANTHER" id="PTHR47691:SF3">
    <property type="entry name" value="HTH-TYPE TRANSCRIPTIONAL REGULATOR RV0890C-RELATED"/>
    <property type="match status" value="1"/>
</dbReference>
<dbReference type="Pfam" id="PF03704">
    <property type="entry name" value="BTAD"/>
    <property type="match status" value="1"/>
</dbReference>
<gene>
    <name evidence="6" type="ORF">RNC47_25340</name>
</gene>
<dbReference type="RefSeq" id="WP_311601889.1">
    <property type="nucleotide sequence ID" value="NZ_JAVREM010000044.1"/>
</dbReference>
<dbReference type="InterPro" id="IPR036388">
    <property type="entry name" value="WH-like_DNA-bd_sf"/>
</dbReference>
<dbReference type="Gene3D" id="3.40.50.300">
    <property type="entry name" value="P-loop containing nucleotide triphosphate hydrolases"/>
    <property type="match status" value="1"/>
</dbReference>
<evidence type="ECO:0000256" key="4">
    <source>
        <dbReference type="PROSITE-ProRule" id="PRU01091"/>
    </source>
</evidence>
<feature type="DNA-binding region" description="OmpR/PhoB-type" evidence="4">
    <location>
        <begin position="1"/>
        <end position="96"/>
    </location>
</feature>
<dbReference type="Gene3D" id="1.25.40.10">
    <property type="entry name" value="Tetratricopeptide repeat domain"/>
    <property type="match status" value="1"/>
</dbReference>
<comment type="caution">
    <text evidence="6">The sequence shown here is derived from an EMBL/GenBank/DDBJ whole genome shotgun (WGS) entry which is preliminary data.</text>
</comment>
<dbReference type="EMBL" id="JAVREM010000044">
    <property type="protein sequence ID" value="MDT0321659.1"/>
    <property type="molecule type" value="Genomic_DNA"/>
</dbReference>
<dbReference type="InterPro" id="IPR027417">
    <property type="entry name" value="P-loop_NTPase"/>
</dbReference>
<dbReference type="InterPro" id="IPR001867">
    <property type="entry name" value="OmpR/PhoB-type_DNA-bd"/>
</dbReference>
<dbReference type="SUPFAM" id="SSF48452">
    <property type="entry name" value="TPR-like"/>
    <property type="match status" value="2"/>
</dbReference>
<dbReference type="Pfam" id="PF13401">
    <property type="entry name" value="AAA_22"/>
    <property type="match status" value="1"/>
</dbReference>
<keyword evidence="2" id="KW-0902">Two-component regulatory system</keyword>
<feature type="domain" description="OmpR/PhoB-type" evidence="5">
    <location>
        <begin position="1"/>
        <end position="96"/>
    </location>
</feature>
<evidence type="ECO:0000313" key="7">
    <source>
        <dbReference type="Proteomes" id="UP001183420"/>
    </source>
</evidence>
<dbReference type="InterPro" id="IPR011990">
    <property type="entry name" value="TPR-like_helical_dom_sf"/>
</dbReference>
<dbReference type="PANTHER" id="PTHR47691">
    <property type="entry name" value="REGULATOR-RELATED"/>
    <property type="match status" value="1"/>
</dbReference>
<dbReference type="InterPro" id="IPR016032">
    <property type="entry name" value="Sig_transdc_resp-reg_C-effctor"/>
</dbReference>
<evidence type="ECO:0000256" key="1">
    <source>
        <dbReference type="ARBA" id="ARBA00005820"/>
    </source>
</evidence>
<evidence type="ECO:0000313" key="6">
    <source>
        <dbReference type="EMBL" id="MDT0321659.1"/>
    </source>
</evidence>
<organism evidence="6 7">
    <name type="scientific">Streptomyces millisiae</name>
    <dbReference type="NCBI Taxonomy" id="3075542"/>
    <lineage>
        <taxon>Bacteria</taxon>
        <taxon>Bacillati</taxon>
        <taxon>Actinomycetota</taxon>
        <taxon>Actinomycetes</taxon>
        <taxon>Kitasatosporales</taxon>
        <taxon>Streptomycetaceae</taxon>
        <taxon>Streptomyces</taxon>
    </lineage>
</organism>
<dbReference type="InterPro" id="IPR049945">
    <property type="entry name" value="AAA_22"/>
</dbReference>